<dbReference type="AlphaFoldDB" id="T0RZD8"/>
<dbReference type="OMA" id="GIHEDEC"/>
<dbReference type="InParanoid" id="T0RZD8"/>
<evidence type="ECO:0008006" key="4">
    <source>
        <dbReference type="Google" id="ProtNLM"/>
    </source>
</evidence>
<dbReference type="OrthoDB" id="66373at2759"/>
<dbReference type="STRING" id="1156394.T0RZD8"/>
<evidence type="ECO:0000313" key="2">
    <source>
        <dbReference type="EMBL" id="EQC35757.1"/>
    </source>
</evidence>
<sequence>MNQGDSATYRAMLLRSLETPDGDYINSLNMATGSINFTHEERAILETMCSTPTSSASTKSEPDETPPPPPKPVNKQQLAVQRHRKRRQNEFAYLKQAVVDLQSQLVSLNQSRELRELLDPPSRWEKLAKEERKRGQESVLENKQLKEAIEEQVQFAECLVNIVRKKPRLAHLSTEQQDLWKQMKLVADPSIRSVAIHAILDREFEKVDSAFIEAGLLDDVDMPPKRRHVPRFEHGMLEIETTLCAHFDAPCDLVAAGVWDVFRGVVELVGVHGTYAPLTAMEDNVAYVAAVRPYGLGVIERRILIKKYTEVPGRAVFVARGIHEDECFPVKDGHAVTNEVSWTTVEVSPTSPGTTIVKHFQKLKPALSEYKTMEEAVPISKYIMEAYSRNSIGTGQTIREYIAKLQAAAESNALVAL</sequence>
<organism evidence="2 3">
    <name type="scientific">Saprolegnia diclina (strain VS20)</name>
    <dbReference type="NCBI Taxonomy" id="1156394"/>
    <lineage>
        <taxon>Eukaryota</taxon>
        <taxon>Sar</taxon>
        <taxon>Stramenopiles</taxon>
        <taxon>Oomycota</taxon>
        <taxon>Saprolegniomycetes</taxon>
        <taxon>Saprolegniales</taxon>
        <taxon>Saprolegniaceae</taxon>
        <taxon>Saprolegnia</taxon>
    </lineage>
</organism>
<name>T0RZD8_SAPDV</name>
<feature type="region of interest" description="Disordered" evidence="1">
    <location>
        <begin position="49"/>
        <end position="85"/>
    </location>
</feature>
<reference evidence="2 3" key="1">
    <citation type="submission" date="2012-04" db="EMBL/GenBank/DDBJ databases">
        <title>The Genome Sequence of Saprolegnia declina VS20.</title>
        <authorList>
            <consortium name="The Broad Institute Genome Sequencing Platform"/>
            <person name="Russ C."/>
            <person name="Nusbaum C."/>
            <person name="Tyler B."/>
            <person name="van West P."/>
            <person name="Dieguez-Uribeondo J."/>
            <person name="de Bruijn I."/>
            <person name="Tripathy S."/>
            <person name="Jiang R."/>
            <person name="Young S.K."/>
            <person name="Zeng Q."/>
            <person name="Gargeya S."/>
            <person name="Fitzgerald M."/>
            <person name="Haas B."/>
            <person name="Abouelleil A."/>
            <person name="Alvarado L."/>
            <person name="Arachchi H.M."/>
            <person name="Berlin A."/>
            <person name="Chapman S.B."/>
            <person name="Goldberg J."/>
            <person name="Griggs A."/>
            <person name="Gujja S."/>
            <person name="Hansen M."/>
            <person name="Howarth C."/>
            <person name="Imamovic A."/>
            <person name="Larimer J."/>
            <person name="McCowen C."/>
            <person name="Montmayeur A."/>
            <person name="Murphy C."/>
            <person name="Neiman D."/>
            <person name="Pearson M."/>
            <person name="Priest M."/>
            <person name="Roberts A."/>
            <person name="Saif S."/>
            <person name="Shea T."/>
            <person name="Sisk P."/>
            <person name="Sykes S."/>
            <person name="Wortman J."/>
            <person name="Nusbaum C."/>
            <person name="Birren B."/>
        </authorList>
    </citation>
    <scope>NUCLEOTIDE SEQUENCE [LARGE SCALE GENOMIC DNA]</scope>
    <source>
        <strain evidence="2 3">VS20</strain>
    </source>
</reference>
<protein>
    <recommendedName>
        <fullName evidence="4">START domain-containing protein</fullName>
    </recommendedName>
</protein>
<dbReference type="GeneID" id="19947243"/>
<dbReference type="EMBL" id="JH767149">
    <property type="protein sequence ID" value="EQC35757.1"/>
    <property type="molecule type" value="Genomic_DNA"/>
</dbReference>
<evidence type="ECO:0000256" key="1">
    <source>
        <dbReference type="SAM" id="MobiDB-lite"/>
    </source>
</evidence>
<evidence type="ECO:0000313" key="3">
    <source>
        <dbReference type="Proteomes" id="UP000030762"/>
    </source>
</evidence>
<keyword evidence="3" id="KW-1185">Reference proteome</keyword>
<dbReference type="RefSeq" id="XP_008610519.1">
    <property type="nucleotide sequence ID" value="XM_008612297.1"/>
</dbReference>
<dbReference type="Proteomes" id="UP000030762">
    <property type="component" value="Unassembled WGS sequence"/>
</dbReference>
<dbReference type="VEuPathDB" id="FungiDB:SDRG_06516"/>
<gene>
    <name evidence="2" type="ORF">SDRG_06516</name>
</gene>
<accession>T0RZD8</accession>
<proteinExistence type="predicted"/>